<reference evidence="1 2" key="1">
    <citation type="submission" date="2019-05" db="EMBL/GenBank/DDBJ databases">
        <title>Emergence of the Ug99 lineage of the wheat stem rust pathogen through somatic hybridization.</title>
        <authorList>
            <person name="Li F."/>
            <person name="Upadhyaya N.M."/>
            <person name="Sperschneider J."/>
            <person name="Matny O."/>
            <person name="Nguyen-Phuc H."/>
            <person name="Mago R."/>
            <person name="Raley C."/>
            <person name="Miller M.E."/>
            <person name="Silverstein K.A.T."/>
            <person name="Henningsen E."/>
            <person name="Hirsch C.D."/>
            <person name="Visser B."/>
            <person name="Pretorius Z.A."/>
            <person name="Steffenson B.J."/>
            <person name="Schwessinger B."/>
            <person name="Dodds P.N."/>
            <person name="Figueroa M."/>
        </authorList>
    </citation>
    <scope>NUCLEOTIDE SEQUENCE [LARGE SCALE GENOMIC DNA]</scope>
    <source>
        <strain evidence="1 2">Ug99</strain>
    </source>
</reference>
<evidence type="ECO:0000313" key="1">
    <source>
        <dbReference type="EMBL" id="KAA1127035.1"/>
    </source>
</evidence>
<proteinExistence type="predicted"/>
<dbReference type="AlphaFoldDB" id="A0A5B0RPH7"/>
<dbReference type="Proteomes" id="UP000325313">
    <property type="component" value="Unassembled WGS sequence"/>
</dbReference>
<name>A0A5B0RPH7_PUCGR</name>
<dbReference type="EMBL" id="VDEP01000169">
    <property type="protein sequence ID" value="KAA1127035.1"/>
    <property type="molecule type" value="Genomic_DNA"/>
</dbReference>
<evidence type="ECO:0000313" key="2">
    <source>
        <dbReference type="Proteomes" id="UP000325313"/>
    </source>
</evidence>
<gene>
    <name evidence="1" type="ORF">PGTUg99_011457</name>
</gene>
<comment type="caution">
    <text evidence="1">The sequence shown here is derived from an EMBL/GenBank/DDBJ whole genome shotgun (WGS) entry which is preliminary data.</text>
</comment>
<sequence length="288" mass="32188">MSPKPHPQNSTPTILTHFIYDQPISSSIPDAHCFGPGRPKPIPALRPPTSGPDPISFIILSLKRQPQNSTSLSFHIGSMVKYHLLAITSSIPDPVPWPNFNIMAFVQFRCRLVTEPILVLGDGTIQISFLDTSVAYAARLRTCNLPSYTITTKPITLANSSPGPYLTYYGIINSFSLEGPIQVHATASFWQSECPPFMRHGGSPQINGNFRTLSHDHRLVVRPSFPSPMSFRIKCPGFLALYSDVLEPGHRIWIEGRILRRVGNIFYINNSIPAPCIHIREAYWNNRS</sequence>
<protein>
    <submittedName>
        <fullName evidence="1">Uncharacterized protein</fullName>
    </submittedName>
</protein>
<accession>A0A5B0RPH7</accession>
<organism evidence="1 2">
    <name type="scientific">Puccinia graminis f. sp. tritici</name>
    <dbReference type="NCBI Taxonomy" id="56615"/>
    <lineage>
        <taxon>Eukaryota</taxon>
        <taxon>Fungi</taxon>
        <taxon>Dikarya</taxon>
        <taxon>Basidiomycota</taxon>
        <taxon>Pucciniomycotina</taxon>
        <taxon>Pucciniomycetes</taxon>
        <taxon>Pucciniales</taxon>
        <taxon>Pucciniaceae</taxon>
        <taxon>Puccinia</taxon>
    </lineage>
</organism>